<dbReference type="EMBL" id="JBCGBO010000005">
    <property type="protein sequence ID" value="KAK9198124.1"/>
    <property type="molecule type" value="Genomic_DNA"/>
</dbReference>
<dbReference type="InterPro" id="IPR036396">
    <property type="entry name" value="Cyt_P450_sf"/>
</dbReference>
<dbReference type="Proteomes" id="UP001428341">
    <property type="component" value="Unassembled WGS sequence"/>
</dbReference>
<evidence type="ECO:0008006" key="3">
    <source>
        <dbReference type="Google" id="ProtNLM"/>
    </source>
</evidence>
<reference evidence="1 2" key="1">
    <citation type="submission" date="2024-05" db="EMBL/GenBank/DDBJ databases">
        <title>Haplotype-resolved chromosome-level genome assembly of Huyou (Citrus changshanensis).</title>
        <authorList>
            <person name="Miao C."/>
            <person name="Chen W."/>
            <person name="Wu Y."/>
            <person name="Wang L."/>
            <person name="Zhao S."/>
            <person name="Grierson D."/>
            <person name="Xu C."/>
            <person name="Chen K."/>
        </authorList>
    </citation>
    <scope>NUCLEOTIDE SEQUENCE [LARGE SCALE GENOMIC DNA]</scope>
    <source>
        <strain evidence="1">01-14</strain>
        <tissue evidence="1">Leaf</tissue>
    </source>
</reference>
<dbReference type="GO" id="GO:0016705">
    <property type="term" value="F:oxidoreductase activity, acting on paired donors, with incorporation or reduction of molecular oxygen"/>
    <property type="evidence" value="ECO:0007669"/>
    <property type="project" value="InterPro"/>
</dbReference>
<evidence type="ECO:0000313" key="1">
    <source>
        <dbReference type="EMBL" id="KAK9198124.1"/>
    </source>
</evidence>
<name>A0AAP0QKD5_9ROSI</name>
<protein>
    <recommendedName>
        <fullName evidence="3">Cytochrome P450</fullName>
    </recommendedName>
</protein>
<organism evidence="1 2">
    <name type="scientific">Citrus x changshan-huyou</name>
    <dbReference type="NCBI Taxonomy" id="2935761"/>
    <lineage>
        <taxon>Eukaryota</taxon>
        <taxon>Viridiplantae</taxon>
        <taxon>Streptophyta</taxon>
        <taxon>Embryophyta</taxon>
        <taxon>Tracheophyta</taxon>
        <taxon>Spermatophyta</taxon>
        <taxon>Magnoliopsida</taxon>
        <taxon>eudicotyledons</taxon>
        <taxon>Gunneridae</taxon>
        <taxon>Pentapetalae</taxon>
        <taxon>rosids</taxon>
        <taxon>malvids</taxon>
        <taxon>Sapindales</taxon>
        <taxon>Rutaceae</taxon>
        <taxon>Aurantioideae</taxon>
        <taxon>Citrus</taxon>
    </lineage>
</organism>
<dbReference type="GO" id="GO:0005506">
    <property type="term" value="F:iron ion binding"/>
    <property type="evidence" value="ECO:0007669"/>
    <property type="project" value="InterPro"/>
</dbReference>
<dbReference type="GO" id="GO:0020037">
    <property type="term" value="F:heme binding"/>
    <property type="evidence" value="ECO:0007669"/>
    <property type="project" value="InterPro"/>
</dbReference>
<dbReference type="AlphaFoldDB" id="A0AAP0QKD5"/>
<dbReference type="SUPFAM" id="SSF48264">
    <property type="entry name" value="Cytochrome P450"/>
    <property type="match status" value="1"/>
</dbReference>
<comment type="caution">
    <text evidence="1">The sequence shown here is derived from an EMBL/GenBank/DDBJ whole genome shotgun (WGS) entry which is preliminary data.</text>
</comment>
<evidence type="ECO:0000313" key="2">
    <source>
        <dbReference type="Proteomes" id="UP001428341"/>
    </source>
</evidence>
<gene>
    <name evidence="1" type="ORF">WN944_013307</name>
</gene>
<accession>A0AAP0QKD5</accession>
<keyword evidence="2" id="KW-1185">Reference proteome</keyword>
<sequence length="82" mass="9290">MGQDLTKVTLFNPLPMKRAQDEGLPGISFATVESAYVLPNLLCWFDWKLPDDARCEDLDMSDVFVLVLRKKIPLRLVPVMPA</sequence>
<proteinExistence type="predicted"/>
<dbReference type="GO" id="GO:0004497">
    <property type="term" value="F:monooxygenase activity"/>
    <property type="evidence" value="ECO:0007669"/>
    <property type="project" value="InterPro"/>
</dbReference>